<feature type="transmembrane region" description="Helical" evidence="1">
    <location>
        <begin position="41"/>
        <end position="61"/>
    </location>
</feature>
<dbReference type="Proteomes" id="UP000253919">
    <property type="component" value="Unassembled WGS sequence"/>
</dbReference>
<feature type="transmembrane region" description="Helical" evidence="1">
    <location>
        <begin position="9"/>
        <end position="29"/>
    </location>
</feature>
<keyword evidence="3" id="KW-1185">Reference proteome</keyword>
<evidence type="ECO:0000313" key="2">
    <source>
        <dbReference type="EMBL" id="RDC62489.1"/>
    </source>
</evidence>
<evidence type="ECO:0000313" key="3">
    <source>
        <dbReference type="Proteomes" id="UP000253919"/>
    </source>
</evidence>
<dbReference type="AlphaFoldDB" id="A0A369QHZ0"/>
<evidence type="ECO:0000256" key="1">
    <source>
        <dbReference type="SAM" id="Phobius"/>
    </source>
</evidence>
<gene>
    <name evidence="2" type="ORF">AHMF7616_01083</name>
</gene>
<dbReference type="EMBL" id="QASA01000001">
    <property type="protein sequence ID" value="RDC62489.1"/>
    <property type="molecule type" value="Genomic_DNA"/>
</dbReference>
<keyword evidence="1" id="KW-0472">Membrane</keyword>
<sequence>MKFKVRPFLYYLLSIPIIFGIGLIAYFIINYPNRTETQQNAAIWTGLIILVLLFVLPILSFKKLKEIERINGTWKVNYPYLKRTILLDNKSVKEITIVEGITGRNVPQHEQINISTIDGQKFYI</sequence>
<accession>A0A369QHZ0</accession>
<dbReference type="RefSeq" id="WP_115371931.1">
    <property type="nucleotide sequence ID" value="NZ_QASA01000001.1"/>
</dbReference>
<keyword evidence="1" id="KW-1133">Transmembrane helix</keyword>
<proteinExistence type="predicted"/>
<protein>
    <submittedName>
        <fullName evidence="2">Uncharacterized protein</fullName>
    </submittedName>
</protein>
<reference evidence="2 3" key="1">
    <citation type="submission" date="2018-04" db="EMBL/GenBank/DDBJ databases">
        <title>Adhaeribacter sp. HMF7616 genome sequencing and assembly.</title>
        <authorList>
            <person name="Kang H."/>
            <person name="Kang J."/>
            <person name="Cha I."/>
            <person name="Kim H."/>
            <person name="Joh K."/>
        </authorList>
    </citation>
    <scope>NUCLEOTIDE SEQUENCE [LARGE SCALE GENOMIC DNA]</scope>
    <source>
        <strain evidence="2 3">HMF7616</strain>
    </source>
</reference>
<comment type="caution">
    <text evidence="2">The sequence shown here is derived from an EMBL/GenBank/DDBJ whole genome shotgun (WGS) entry which is preliminary data.</text>
</comment>
<keyword evidence="1" id="KW-0812">Transmembrane</keyword>
<name>A0A369QHZ0_9BACT</name>
<organism evidence="2 3">
    <name type="scientific">Adhaeribacter pallidiroseus</name>
    <dbReference type="NCBI Taxonomy" id="2072847"/>
    <lineage>
        <taxon>Bacteria</taxon>
        <taxon>Pseudomonadati</taxon>
        <taxon>Bacteroidota</taxon>
        <taxon>Cytophagia</taxon>
        <taxon>Cytophagales</taxon>
        <taxon>Hymenobacteraceae</taxon>
        <taxon>Adhaeribacter</taxon>
    </lineage>
</organism>